<dbReference type="CDD" id="cd01557">
    <property type="entry name" value="BCAT_beta_family"/>
    <property type="match status" value="1"/>
</dbReference>
<dbReference type="GO" id="GO:0006552">
    <property type="term" value="P:L-leucine catabolic process"/>
    <property type="evidence" value="ECO:0007669"/>
    <property type="project" value="EnsemblMetazoa"/>
</dbReference>
<keyword evidence="4 11" id="KW-0028">Amino-acid biosynthesis</keyword>
<dbReference type="OMA" id="TDFRFIA"/>
<dbReference type="GO" id="GO:0005739">
    <property type="term" value="C:mitochondrion"/>
    <property type="evidence" value="ECO:0007669"/>
    <property type="project" value="TreeGrafter"/>
</dbReference>
<dbReference type="Proteomes" id="UP000024404">
    <property type="component" value="Unassembled WGS sequence"/>
</dbReference>
<keyword evidence="6 10" id="KW-0663">Pyridoxal phosphate</keyword>
<dbReference type="NCBIfam" id="TIGR01123">
    <property type="entry name" value="ilvE_II"/>
    <property type="match status" value="1"/>
</dbReference>
<dbReference type="Gene3D" id="3.20.10.10">
    <property type="entry name" value="D-amino Acid Aminotransferase, subunit A, domain 2"/>
    <property type="match status" value="1"/>
</dbReference>
<evidence type="ECO:0000313" key="13">
    <source>
        <dbReference type="Proteomes" id="UP000024404"/>
    </source>
</evidence>
<evidence type="ECO:0000256" key="4">
    <source>
        <dbReference type="ARBA" id="ARBA00022605"/>
    </source>
</evidence>
<keyword evidence="7 11" id="KW-0100">Branched-chain amino acid biosynthesis</keyword>
<dbReference type="Pfam" id="PF01063">
    <property type="entry name" value="Aminotran_4"/>
    <property type="match status" value="1"/>
</dbReference>
<dbReference type="EnsemblMetazoa" id="OVOC4446.1">
    <property type="protein sequence ID" value="OVOC4446.1"/>
    <property type="gene ID" value="WBGene00241255"/>
</dbReference>
<dbReference type="InterPro" id="IPR036038">
    <property type="entry name" value="Aminotransferase-like"/>
</dbReference>
<dbReference type="GO" id="GO:0009099">
    <property type="term" value="P:L-valine biosynthetic process"/>
    <property type="evidence" value="ECO:0007669"/>
    <property type="project" value="TreeGrafter"/>
</dbReference>
<dbReference type="NCBIfam" id="NF009897">
    <property type="entry name" value="PRK13357.1"/>
    <property type="match status" value="1"/>
</dbReference>
<evidence type="ECO:0000256" key="11">
    <source>
        <dbReference type="RuleBase" id="RU004517"/>
    </source>
</evidence>
<evidence type="ECO:0000256" key="3">
    <source>
        <dbReference type="ARBA" id="ARBA00022576"/>
    </source>
</evidence>
<proteinExistence type="inferred from homology"/>
<dbReference type="InterPro" id="IPR043131">
    <property type="entry name" value="BCAT-like_N"/>
</dbReference>
<dbReference type="PANTHER" id="PTHR11825">
    <property type="entry name" value="SUBGROUP IIII AMINOTRANSFERASE"/>
    <property type="match status" value="1"/>
</dbReference>
<dbReference type="InterPro" id="IPR005786">
    <property type="entry name" value="B_amino_transII"/>
</dbReference>
<comment type="catalytic activity">
    <reaction evidence="11">
        <text>L-leucine + 2-oxoglutarate = 4-methyl-2-oxopentanoate + L-glutamate</text>
        <dbReference type="Rhea" id="RHEA:18321"/>
        <dbReference type="ChEBI" id="CHEBI:16810"/>
        <dbReference type="ChEBI" id="CHEBI:17865"/>
        <dbReference type="ChEBI" id="CHEBI:29985"/>
        <dbReference type="ChEBI" id="CHEBI:57427"/>
        <dbReference type="EC" id="2.6.1.42"/>
    </reaction>
</comment>
<dbReference type="PROSITE" id="PS00770">
    <property type="entry name" value="AA_TRANSFER_CLASS_4"/>
    <property type="match status" value="1"/>
</dbReference>
<dbReference type="GO" id="GO:0002119">
    <property type="term" value="P:nematode larval development"/>
    <property type="evidence" value="ECO:0007669"/>
    <property type="project" value="EnsemblMetazoa"/>
</dbReference>
<feature type="modified residue" description="N6-(pyridoxal phosphate)lysine" evidence="8">
    <location>
        <position position="248"/>
    </location>
</feature>
<dbReference type="PIRSF" id="PIRSF006468">
    <property type="entry name" value="BCAT1"/>
    <property type="match status" value="1"/>
</dbReference>
<evidence type="ECO:0000256" key="10">
    <source>
        <dbReference type="RuleBase" id="RU004516"/>
    </source>
</evidence>
<keyword evidence="5 11" id="KW-0808">Transferase</keyword>
<evidence type="ECO:0000256" key="9">
    <source>
        <dbReference type="RuleBase" id="RU004106"/>
    </source>
</evidence>
<dbReference type="GO" id="GO:0008340">
    <property type="term" value="P:determination of adult lifespan"/>
    <property type="evidence" value="ECO:0007669"/>
    <property type="project" value="EnsemblMetazoa"/>
</dbReference>
<comment type="catalytic activity">
    <reaction evidence="11">
        <text>L-valine + 2-oxoglutarate = 3-methyl-2-oxobutanoate + L-glutamate</text>
        <dbReference type="Rhea" id="RHEA:24813"/>
        <dbReference type="ChEBI" id="CHEBI:11851"/>
        <dbReference type="ChEBI" id="CHEBI:16810"/>
        <dbReference type="ChEBI" id="CHEBI:29985"/>
        <dbReference type="ChEBI" id="CHEBI:57762"/>
        <dbReference type="EC" id="2.6.1.42"/>
    </reaction>
</comment>
<keyword evidence="3 11" id="KW-0032">Aminotransferase</keyword>
<evidence type="ECO:0000256" key="6">
    <source>
        <dbReference type="ARBA" id="ARBA00022898"/>
    </source>
</evidence>
<dbReference type="EC" id="2.6.1.42" evidence="11"/>
<dbReference type="GO" id="GO:0009792">
    <property type="term" value="P:embryo development ending in birth or egg hatching"/>
    <property type="evidence" value="ECO:0007669"/>
    <property type="project" value="EnsemblMetazoa"/>
</dbReference>
<comment type="similarity">
    <text evidence="2 9">Belongs to the class-IV pyridoxal-phosphate-dependent aminotransferase family.</text>
</comment>
<dbReference type="InterPro" id="IPR043132">
    <property type="entry name" value="BCAT-like_C"/>
</dbReference>
<accession>A0A8R1Y148</accession>
<keyword evidence="13" id="KW-1185">Reference proteome</keyword>
<dbReference type="PANTHER" id="PTHR11825:SF44">
    <property type="entry name" value="BRANCHED-CHAIN-AMINO-ACID AMINOTRANSFERASE"/>
    <property type="match status" value="1"/>
</dbReference>
<evidence type="ECO:0000256" key="5">
    <source>
        <dbReference type="ARBA" id="ARBA00022679"/>
    </source>
</evidence>
<dbReference type="AlphaFoldDB" id="A0A8R1Y148"/>
<evidence type="ECO:0000256" key="8">
    <source>
        <dbReference type="PIRSR" id="PIRSR006468-1"/>
    </source>
</evidence>
<comment type="cofactor">
    <cofactor evidence="1 10">
        <name>pyridoxal 5'-phosphate</name>
        <dbReference type="ChEBI" id="CHEBI:597326"/>
    </cofactor>
</comment>
<dbReference type="InterPro" id="IPR001544">
    <property type="entry name" value="Aminotrans_IV"/>
</dbReference>
<dbReference type="GO" id="GO:0009098">
    <property type="term" value="P:L-leucine biosynthetic process"/>
    <property type="evidence" value="ECO:0007669"/>
    <property type="project" value="TreeGrafter"/>
</dbReference>
<sequence length="427" mass="48580">MNHLKQLIWSDVLNRLIRHNRRLLLPSKLSGCCFHAITTESAASFKICFIIHCDLEIIEAKQEQMQQRPKPGSELLFGHLFSDHMLEIEWTAEKGWSRPLICPLHDLTMHPAAKVLHYASELFEGMKAFRSDDDKINLFRAEKNMERMYRSAVRAALPTFDTNELKKLICELVNIDADWVPKSPGSLYIRPTLIATEPTLGVSVAKQALLFVLTGPVGQYYSTGFKPVSLYADPACCRAFPGGVGQYKMGCNYAPTLLLSNIATSKNCQQVLWLFGEKQWITEVGSMNIFIYWENEQGDNELLTAPLYDGLILPGITRESVLHLARQMHDIKVTERYVQMGEVRRAIKEGRMHEMFGTGTACVVSPVERILYKDPSTGDFEEMVIPTITHRPNLMQKLYQTIVDIQYGKMKMPEWITEVTSISRSTS</sequence>
<dbReference type="GO" id="GO:0006550">
    <property type="term" value="P:L-isoleucine catabolic process"/>
    <property type="evidence" value="ECO:0007669"/>
    <property type="project" value="EnsemblMetazoa"/>
</dbReference>
<evidence type="ECO:0000256" key="7">
    <source>
        <dbReference type="ARBA" id="ARBA00023304"/>
    </source>
</evidence>
<name>A0A8R1Y148_ONCVO</name>
<comment type="catalytic activity">
    <reaction evidence="11">
        <text>L-isoleucine + 2-oxoglutarate = (S)-3-methyl-2-oxopentanoate + L-glutamate</text>
        <dbReference type="Rhea" id="RHEA:24801"/>
        <dbReference type="ChEBI" id="CHEBI:16810"/>
        <dbReference type="ChEBI" id="CHEBI:29985"/>
        <dbReference type="ChEBI" id="CHEBI:35146"/>
        <dbReference type="ChEBI" id="CHEBI:58045"/>
        <dbReference type="EC" id="2.6.1.42"/>
    </reaction>
</comment>
<reference evidence="13" key="1">
    <citation type="submission" date="2013-10" db="EMBL/GenBank/DDBJ databases">
        <title>Genome sequencing of Onchocerca volvulus.</title>
        <authorList>
            <person name="Cotton J."/>
            <person name="Tsai J."/>
            <person name="Stanley E."/>
            <person name="Tracey A."/>
            <person name="Holroyd N."/>
            <person name="Lustigman S."/>
            <person name="Berriman M."/>
        </authorList>
    </citation>
    <scope>NUCLEOTIDE SEQUENCE</scope>
</reference>
<dbReference type="SUPFAM" id="SSF56752">
    <property type="entry name" value="D-aminoacid aminotransferase-like PLP-dependent enzymes"/>
    <property type="match status" value="1"/>
</dbReference>
<dbReference type="Gene3D" id="3.30.470.10">
    <property type="match status" value="1"/>
</dbReference>
<dbReference type="EMBL" id="CMVM020000132">
    <property type="status" value="NOT_ANNOTATED_CDS"/>
    <property type="molecule type" value="Genomic_DNA"/>
</dbReference>
<evidence type="ECO:0000313" key="12">
    <source>
        <dbReference type="EnsemblMetazoa" id="OVOC4446.1"/>
    </source>
</evidence>
<dbReference type="GO" id="GO:0006574">
    <property type="term" value="P:L-valine catabolic process"/>
    <property type="evidence" value="ECO:0007669"/>
    <property type="project" value="EnsemblMetazoa"/>
</dbReference>
<protein>
    <recommendedName>
        <fullName evidence="11">Branched-chain-amino-acid aminotransferase</fullName>
        <ecNumber evidence="11">2.6.1.42</ecNumber>
    </recommendedName>
</protein>
<evidence type="ECO:0000256" key="2">
    <source>
        <dbReference type="ARBA" id="ARBA00009320"/>
    </source>
</evidence>
<dbReference type="InterPro" id="IPR033939">
    <property type="entry name" value="BCAT_family"/>
</dbReference>
<dbReference type="FunFam" id="3.30.470.10:FF:000002">
    <property type="entry name" value="Branched-chain-amino-acid aminotransferase"/>
    <property type="match status" value="1"/>
</dbReference>
<dbReference type="GO" id="GO:0004084">
    <property type="term" value="F:branched-chain-amino-acid transaminase activity"/>
    <property type="evidence" value="ECO:0007669"/>
    <property type="project" value="UniProtKB-EC"/>
</dbReference>
<dbReference type="InterPro" id="IPR018300">
    <property type="entry name" value="Aminotrans_IV_CS"/>
</dbReference>
<reference evidence="12" key="2">
    <citation type="submission" date="2022-06" db="UniProtKB">
        <authorList>
            <consortium name="EnsemblMetazoa"/>
        </authorList>
    </citation>
    <scope>IDENTIFICATION</scope>
</reference>
<evidence type="ECO:0000256" key="1">
    <source>
        <dbReference type="ARBA" id="ARBA00001933"/>
    </source>
</evidence>
<organism evidence="12 13">
    <name type="scientific">Onchocerca volvulus</name>
    <dbReference type="NCBI Taxonomy" id="6282"/>
    <lineage>
        <taxon>Eukaryota</taxon>
        <taxon>Metazoa</taxon>
        <taxon>Ecdysozoa</taxon>
        <taxon>Nematoda</taxon>
        <taxon>Chromadorea</taxon>
        <taxon>Rhabditida</taxon>
        <taxon>Spirurina</taxon>
        <taxon>Spiruromorpha</taxon>
        <taxon>Filarioidea</taxon>
        <taxon>Onchocercidae</taxon>
        <taxon>Onchocerca</taxon>
    </lineage>
</organism>